<protein>
    <submittedName>
        <fullName evidence="3">Tripartite tricarboxylate transporter substrate binding protein</fullName>
    </submittedName>
</protein>
<dbReference type="Pfam" id="PF03401">
    <property type="entry name" value="TctC"/>
    <property type="match status" value="1"/>
</dbReference>
<dbReference type="Gene3D" id="3.40.190.10">
    <property type="entry name" value="Periplasmic binding protein-like II"/>
    <property type="match status" value="1"/>
</dbReference>
<dbReference type="EMBL" id="QZCW01000003">
    <property type="protein sequence ID" value="MCW5322860.1"/>
    <property type="molecule type" value="Genomic_DNA"/>
</dbReference>
<dbReference type="InterPro" id="IPR006311">
    <property type="entry name" value="TAT_signal"/>
</dbReference>
<dbReference type="Proteomes" id="UP001208935">
    <property type="component" value="Unassembled WGS sequence"/>
</dbReference>
<evidence type="ECO:0000313" key="3">
    <source>
        <dbReference type="EMBL" id="MCW5322860.1"/>
    </source>
</evidence>
<evidence type="ECO:0000313" key="4">
    <source>
        <dbReference type="Proteomes" id="UP001208935"/>
    </source>
</evidence>
<name>A0ABT3KWZ8_9BURK</name>
<comment type="caution">
    <text evidence="3">The sequence shown here is derived from an EMBL/GenBank/DDBJ whole genome shotgun (WGS) entry which is preliminary data.</text>
</comment>
<comment type="similarity">
    <text evidence="1">Belongs to the UPF0065 (bug) family.</text>
</comment>
<dbReference type="PIRSF" id="PIRSF017082">
    <property type="entry name" value="YflP"/>
    <property type="match status" value="1"/>
</dbReference>
<evidence type="ECO:0000256" key="2">
    <source>
        <dbReference type="SAM" id="SignalP"/>
    </source>
</evidence>
<dbReference type="RefSeq" id="WP_407830287.1">
    <property type="nucleotide sequence ID" value="NZ_QZCW01000003.1"/>
</dbReference>
<gene>
    <name evidence="3" type="ORF">D5039_17415</name>
</gene>
<dbReference type="CDD" id="cd07012">
    <property type="entry name" value="PBP2_Bug_TTT"/>
    <property type="match status" value="1"/>
</dbReference>
<dbReference type="SUPFAM" id="SSF53850">
    <property type="entry name" value="Periplasmic binding protein-like II"/>
    <property type="match status" value="1"/>
</dbReference>
<dbReference type="InterPro" id="IPR042100">
    <property type="entry name" value="Bug_dom1"/>
</dbReference>
<proteinExistence type="inferred from homology"/>
<dbReference type="PROSITE" id="PS51318">
    <property type="entry name" value="TAT"/>
    <property type="match status" value="1"/>
</dbReference>
<reference evidence="4" key="1">
    <citation type="submission" date="2023-07" db="EMBL/GenBank/DDBJ databases">
        <title>Verminephrobacter genomes.</title>
        <authorList>
            <person name="Lund M.B."/>
        </authorList>
    </citation>
    <scope>NUCLEOTIDE SEQUENCE [LARGE SCALE GENOMIC DNA]</scope>
    <source>
        <strain evidence="4">AtM5-05</strain>
    </source>
</reference>
<feature type="signal peptide" evidence="2">
    <location>
        <begin position="1"/>
        <end position="38"/>
    </location>
</feature>
<dbReference type="InterPro" id="IPR005064">
    <property type="entry name" value="BUG"/>
</dbReference>
<dbReference type="Gene3D" id="3.40.190.150">
    <property type="entry name" value="Bordetella uptake gene, domain 1"/>
    <property type="match status" value="1"/>
</dbReference>
<accession>A0ABT3KWZ8</accession>
<dbReference type="PANTHER" id="PTHR42928">
    <property type="entry name" value="TRICARBOXYLATE-BINDING PROTEIN"/>
    <property type="match status" value="1"/>
</dbReference>
<sequence>MSADRRRARRVHPPDRRRWLRHAAALGLGALPPRAALAADSGDFPAHPVTLWVPWPAGAATDIALRLLAELASPGLGQVLTIRNRAGAGGTLAMPVLQQARPDGYTIAQMPYPVFRVPHLQKVLWDPIRDVTPILQLSSVSFGILVATDSPLRSLDELFAYARAHPGELSIATNGVATTPHVVLEKLFTARGLRYIHVPYKGTVEQLNAIASGQVMAGVSSTGFGPAVDAGTLRLLALCSAQRSRRWPQVPVLRELGFDIVANSPYGLAGPRGLPPDRLSVLHDAFKEALSAPRFHALLAEYDQQVDYLGPHAYAQSCREIFAQERAAMQQFGLGAQH</sequence>
<dbReference type="PANTHER" id="PTHR42928:SF5">
    <property type="entry name" value="BLR1237 PROTEIN"/>
    <property type="match status" value="1"/>
</dbReference>
<organism evidence="3 4">
    <name type="scientific">Verminephrobacter aporrectodeae subsp. tuberculatae</name>
    <dbReference type="NCBI Taxonomy" id="1110392"/>
    <lineage>
        <taxon>Bacteria</taxon>
        <taxon>Pseudomonadati</taxon>
        <taxon>Pseudomonadota</taxon>
        <taxon>Betaproteobacteria</taxon>
        <taxon>Burkholderiales</taxon>
        <taxon>Comamonadaceae</taxon>
        <taxon>Verminephrobacter</taxon>
    </lineage>
</organism>
<keyword evidence="2" id="KW-0732">Signal</keyword>
<keyword evidence="4" id="KW-1185">Reference proteome</keyword>
<feature type="chain" id="PRO_5046271135" evidence="2">
    <location>
        <begin position="39"/>
        <end position="338"/>
    </location>
</feature>
<evidence type="ECO:0000256" key="1">
    <source>
        <dbReference type="ARBA" id="ARBA00006987"/>
    </source>
</evidence>